<keyword evidence="2" id="KW-1185">Reference proteome</keyword>
<dbReference type="VEuPathDB" id="FungiDB:ACLA_007730"/>
<gene>
    <name evidence="1" type="ORF">ACLA_007730</name>
</gene>
<dbReference type="EMBL" id="DS027051">
    <property type="protein sequence ID" value="EAW12014.1"/>
    <property type="molecule type" value="Genomic_DNA"/>
</dbReference>
<dbReference type="HOGENOM" id="CLU_2589261_0_0_1"/>
<sequence>MGGHRVFGFGQPSGPIAEPVNRIFEEYLARLWSTCSFASDSDQWVSRKADTLVPKPRLWRPSVSFRVCGSTPIVYQGSPQ</sequence>
<evidence type="ECO:0000313" key="2">
    <source>
        <dbReference type="Proteomes" id="UP000006701"/>
    </source>
</evidence>
<organism evidence="1 2">
    <name type="scientific">Aspergillus clavatus (strain ATCC 1007 / CBS 513.65 / DSM 816 / NCTC 3887 / NRRL 1 / QM 1276 / 107)</name>
    <dbReference type="NCBI Taxonomy" id="344612"/>
    <lineage>
        <taxon>Eukaryota</taxon>
        <taxon>Fungi</taxon>
        <taxon>Dikarya</taxon>
        <taxon>Ascomycota</taxon>
        <taxon>Pezizomycotina</taxon>
        <taxon>Eurotiomycetes</taxon>
        <taxon>Eurotiomycetidae</taxon>
        <taxon>Eurotiales</taxon>
        <taxon>Aspergillaceae</taxon>
        <taxon>Aspergillus</taxon>
        <taxon>Aspergillus subgen. Fumigati</taxon>
    </lineage>
</organism>
<reference evidence="1 2" key="1">
    <citation type="journal article" date="2008" name="PLoS Genet.">
        <title>Genomic islands in the pathogenic filamentous fungus Aspergillus fumigatus.</title>
        <authorList>
            <person name="Fedorova N.D."/>
            <person name="Khaldi N."/>
            <person name="Joardar V.S."/>
            <person name="Maiti R."/>
            <person name="Amedeo P."/>
            <person name="Anderson M.J."/>
            <person name="Crabtree J."/>
            <person name="Silva J.C."/>
            <person name="Badger J.H."/>
            <person name="Albarraq A."/>
            <person name="Angiuoli S."/>
            <person name="Bussey H."/>
            <person name="Bowyer P."/>
            <person name="Cotty P.J."/>
            <person name="Dyer P.S."/>
            <person name="Egan A."/>
            <person name="Galens K."/>
            <person name="Fraser-Liggett C.M."/>
            <person name="Haas B.J."/>
            <person name="Inman J.M."/>
            <person name="Kent R."/>
            <person name="Lemieux S."/>
            <person name="Malavazi I."/>
            <person name="Orvis J."/>
            <person name="Roemer T."/>
            <person name="Ronning C.M."/>
            <person name="Sundaram J.P."/>
            <person name="Sutton G."/>
            <person name="Turner G."/>
            <person name="Venter J.C."/>
            <person name="White O.R."/>
            <person name="Whitty B.R."/>
            <person name="Youngman P."/>
            <person name="Wolfe K.H."/>
            <person name="Goldman G.H."/>
            <person name="Wortman J.R."/>
            <person name="Jiang B."/>
            <person name="Denning D.W."/>
            <person name="Nierman W.C."/>
        </authorList>
    </citation>
    <scope>NUCLEOTIDE SEQUENCE [LARGE SCALE GENOMIC DNA]</scope>
    <source>
        <strain evidence="2">ATCC 1007 / CBS 513.65 / DSM 816 / NCTC 3887 / NRRL 1</strain>
    </source>
</reference>
<dbReference type="RefSeq" id="XP_001273440.1">
    <property type="nucleotide sequence ID" value="XM_001273439.1"/>
</dbReference>
<evidence type="ECO:0000313" key="1">
    <source>
        <dbReference type="EMBL" id="EAW12014.1"/>
    </source>
</evidence>
<name>A1CDT7_ASPCL</name>
<proteinExistence type="predicted"/>
<dbReference type="KEGG" id="act:ACLA_007730"/>
<dbReference type="AlphaFoldDB" id="A1CDT7"/>
<dbReference type="Proteomes" id="UP000006701">
    <property type="component" value="Unassembled WGS sequence"/>
</dbReference>
<accession>A1CDT7</accession>
<protein>
    <submittedName>
        <fullName evidence="1">Uncharacterized protein</fullName>
    </submittedName>
</protein>
<dbReference type="GeneID" id="4705411"/>